<dbReference type="AlphaFoldDB" id="E4V617"/>
<dbReference type="GeneID" id="10024880"/>
<evidence type="ECO:0000313" key="3">
    <source>
        <dbReference type="Proteomes" id="UP000002669"/>
    </source>
</evidence>
<dbReference type="RefSeq" id="XP_003169649.1">
    <property type="nucleotide sequence ID" value="XM_003169601.1"/>
</dbReference>
<evidence type="ECO:0000313" key="2">
    <source>
        <dbReference type="EMBL" id="EFR05542.1"/>
    </source>
</evidence>
<proteinExistence type="predicted"/>
<accession>E4V617</accession>
<evidence type="ECO:0000256" key="1">
    <source>
        <dbReference type="SAM" id="MobiDB-lite"/>
    </source>
</evidence>
<gene>
    <name evidence="2" type="ORF">MGYG_08558</name>
</gene>
<dbReference type="STRING" id="535722.E4V617"/>
<organism evidence="3">
    <name type="scientific">Arthroderma gypseum (strain ATCC MYA-4604 / CBS 118893)</name>
    <name type="common">Microsporum gypseum</name>
    <dbReference type="NCBI Taxonomy" id="535722"/>
    <lineage>
        <taxon>Eukaryota</taxon>
        <taxon>Fungi</taxon>
        <taxon>Dikarya</taxon>
        <taxon>Ascomycota</taxon>
        <taxon>Pezizomycotina</taxon>
        <taxon>Eurotiomycetes</taxon>
        <taxon>Eurotiomycetidae</taxon>
        <taxon>Onygenales</taxon>
        <taxon>Arthrodermataceae</taxon>
        <taxon>Nannizzia</taxon>
    </lineage>
</organism>
<dbReference type="VEuPathDB" id="FungiDB:MGYG_08558"/>
<dbReference type="Proteomes" id="UP000002669">
    <property type="component" value="Unassembled WGS sequence"/>
</dbReference>
<keyword evidence="3" id="KW-1185">Reference proteome</keyword>
<dbReference type="EMBL" id="DS989830">
    <property type="protein sequence ID" value="EFR05542.1"/>
    <property type="molecule type" value="Genomic_DNA"/>
</dbReference>
<dbReference type="InParanoid" id="E4V617"/>
<sequence>MAKLGILLDLPVELLQLVLKCCSTPSYLQLIRTCSILFTIGTTCREVLRHQLQKLPGLPVTEVGAPLESLSTPLLYRELISRAGAHLYGANFHSDATLYTMEEGVIDTKASHLFPGTSQVQNGCIHPSLALVPKGTASVYLYTVSPPKLYTEKTMLLIDKLEPLSNISGEIEILRVVNSRSCPHIISVLQRYEPPAKPAGSPSMHPFVEDTMMPYLSARIRLIHYFIHTPTGRWMPASFTVFPSELEDEFTPLAVDVVDQAFVVVSWQHKELPQTSKVCLHKYNDADVVVRKYGCSYVEYNTIELVDGEEIARRRHFSDTDMPLSDPIVQVRFNDRYQQVIYWHSSSIIYDQFQRLLNSGGTSGSGSAHRARLLDNICYATLPEYDRTSPPVASRFQVGIPFYGYHTRDSANGVCNWYYASVGLTRLPPNGRVGAYILQSTAQCRSDRCGHILNLDRGRRIERWVAVAKLWGFKPNESNLTGLIASSPKGTRLAIANWKTLYIWPLDPYHVLMRNKDGYYPPSMYYPGDPGACAKVSNLPLSSEEGDYEKTDDGWKDVVELRPIILNLDVVCFGLKFTDGEDELTLLTDKGLMIWRLNSNGSALRLNGVIKAEEDVAGGGLSNPLPCYDENGDDDGSGVDTEENEDEDMDDDDDEEEGGEDQEQEDDDGEEMDLDA</sequence>
<dbReference type="HOGENOM" id="CLU_029869_0_0_1"/>
<reference evidence="3" key="1">
    <citation type="journal article" date="2012" name="MBio">
        <title>Comparative genome analysis of Trichophyton rubrum and related dermatophytes reveals candidate genes involved in infection.</title>
        <authorList>
            <person name="Martinez D.A."/>
            <person name="Oliver B.G."/>
            <person name="Graeser Y."/>
            <person name="Goldberg J.M."/>
            <person name="Li W."/>
            <person name="Martinez-Rossi N.M."/>
            <person name="Monod M."/>
            <person name="Shelest E."/>
            <person name="Barton R.C."/>
            <person name="Birch E."/>
            <person name="Brakhage A.A."/>
            <person name="Chen Z."/>
            <person name="Gurr S.J."/>
            <person name="Heiman D."/>
            <person name="Heitman J."/>
            <person name="Kosti I."/>
            <person name="Rossi A."/>
            <person name="Saif S."/>
            <person name="Samalova M."/>
            <person name="Saunders C.W."/>
            <person name="Shea T."/>
            <person name="Summerbell R.C."/>
            <person name="Xu J."/>
            <person name="Young S."/>
            <person name="Zeng Q."/>
            <person name="Birren B.W."/>
            <person name="Cuomo C.A."/>
            <person name="White T.C."/>
        </authorList>
    </citation>
    <scope>NUCLEOTIDE SEQUENCE [LARGE SCALE GENOMIC DNA]</scope>
    <source>
        <strain evidence="3">ATCC MYA-4604 / CBS 118893</strain>
    </source>
</reference>
<protein>
    <submittedName>
        <fullName evidence="2">F-box domain-containing protein</fullName>
    </submittedName>
</protein>
<feature type="region of interest" description="Disordered" evidence="1">
    <location>
        <begin position="621"/>
        <end position="676"/>
    </location>
</feature>
<dbReference type="OMA" id="CHWQYLA"/>
<feature type="compositionally biased region" description="Acidic residues" evidence="1">
    <location>
        <begin position="630"/>
        <end position="676"/>
    </location>
</feature>
<dbReference type="eggNOG" id="ENOG502QU7K">
    <property type="taxonomic scope" value="Eukaryota"/>
</dbReference>
<name>E4V617_ARTGP</name>
<dbReference type="OrthoDB" id="6058203at2759"/>